<dbReference type="AlphaFoldDB" id="A0A0D0CNH4"/>
<feature type="non-terminal residue" evidence="1">
    <location>
        <position position="74"/>
    </location>
</feature>
<organism evidence="1 2">
    <name type="scientific">Collybiopsis luxurians FD-317 M1</name>
    <dbReference type="NCBI Taxonomy" id="944289"/>
    <lineage>
        <taxon>Eukaryota</taxon>
        <taxon>Fungi</taxon>
        <taxon>Dikarya</taxon>
        <taxon>Basidiomycota</taxon>
        <taxon>Agaricomycotina</taxon>
        <taxon>Agaricomycetes</taxon>
        <taxon>Agaricomycetidae</taxon>
        <taxon>Agaricales</taxon>
        <taxon>Marasmiineae</taxon>
        <taxon>Omphalotaceae</taxon>
        <taxon>Collybiopsis</taxon>
        <taxon>Collybiopsis luxurians</taxon>
    </lineage>
</organism>
<feature type="non-terminal residue" evidence="1">
    <location>
        <position position="1"/>
    </location>
</feature>
<name>A0A0D0CNH4_9AGAR</name>
<dbReference type="HOGENOM" id="CLU_056788_11_2_1"/>
<dbReference type="Proteomes" id="UP000053593">
    <property type="component" value="Unassembled WGS sequence"/>
</dbReference>
<proteinExistence type="predicted"/>
<dbReference type="OrthoDB" id="2142724at2759"/>
<dbReference type="EMBL" id="KN834775">
    <property type="protein sequence ID" value="KIK60277.1"/>
    <property type="molecule type" value="Genomic_DNA"/>
</dbReference>
<keyword evidence="2" id="KW-1185">Reference proteome</keyword>
<evidence type="ECO:0000313" key="1">
    <source>
        <dbReference type="EMBL" id="KIK60277.1"/>
    </source>
</evidence>
<accession>A0A0D0CNH4</accession>
<evidence type="ECO:0000313" key="2">
    <source>
        <dbReference type="Proteomes" id="UP000053593"/>
    </source>
</evidence>
<gene>
    <name evidence="1" type="ORF">GYMLUDRAFT_134567</name>
</gene>
<protein>
    <submittedName>
        <fullName evidence="1">Uncharacterized protein</fullName>
    </submittedName>
</protein>
<sequence>NWRTSQWKYGHSRRGVRCVTRRHFVQGEWVSILPALTLNGIITYDIIHDSVTFNKSIQFLKEHLISLTNPYPGP</sequence>
<reference evidence="1 2" key="1">
    <citation type="submission" date="2014-04" db="EMBL/GenBank/DDBJ databases">
        <title>Evolutionary Origins and Diversification of the Mycorrhizal Mutualists.</title>
        <authorList>
            <consortium name="DOE Joint Genome Institute"/>
            <consortium name="Mycorrhizal Genomics Consortium"/>
            <person name="Kohler A."/>
            <person name="Kuo A."/>
            <person name="Nagy L.G."/>
            <person name="Floudas D."/>
            <person name="Copeland A."/>
            <person name="Barry K.W."/>
            <person name="Cichocki N."/>
            <person name="Veneault-Fourrey C."/>
            <person name="LaButti K."/>
            <person name="Lindquist E.A."/>
            <person name="Lipzen A."/>
            <person name="Lundell T."/>
            <person name="Morin E."/>
            <person name="Murat C."/>
            <person name="Riley R."/>
            <person name="Ohm R."/>
            <person name="Sun H."/>
            <person name="Tunlid A."/>
            <person name="Henrissat B."/>
            <person name="Grigoriev I.V."/>
            <person name="Hibbett D.S."/>
            <person name="Martin F."/>
        </authorList>
    </citation>
    <scope>NUCLEOTIDE SEQUENCE [LARGE SCALE GENOMIC DNA]</scope>
    <source>
        <strain evidence="1 2">FD-317 M1</strain>
    </source>
</reference>